<dbReference type="FunFam" id="1.10.472.10:FF:000040">
    <property type="entry name" value="D6-type cyclin"/>
    <property type="match status" value="1"/>
</dbReference>
<comment type="similarity">
    <text evidence="1">Belongs to the cyclin family. Cyclin D subfamily.</text>
</comment>
<accession>A0A7N0V013</accession>
<dbReference type="InterPro" id="IPR039361">
    <property type="entry name" value="Cyclin"/>
</dbReference>
<keyword evidence="4" id="KW-0131">Cell cycle</keyword>
<evidence type="ECO:0000256" key="5">
    <source>
        <dbReference type="RuleBase" id="RU000383"/>
    </source>
</evidence>
<evidence type="ECO:0000313" key="8">
    <source>
        <dbReference type="Proteomes" id="UP000594263"/>
    </source>
</evidence>
<dbReference type="CDD" id="cd20544">
    <property type="entry name" value="CYCLIN_AtCycD-like_rpt2"/>
    <property type="match status" value="1"/>
</dbReference>
<dbReference type="CDD" id="cd20543">
    <property type="entry name" value="CYCLIN_AtCycD-like_rpt1"/>
    <property type="match status" value="1"/>
</dbReference>
<evidence type="ECO:0000259" key="6">
    <source>
        <dbReference type="SMART" id="SM00385"/>
    </source>
</evidence>
<evidence type="ECO:0000256" key="4">
    <source>
        <dbReference type="ARBA" id="ARBA00023306"/>
    </source>
</evidence>
<dbReference type="FunFam" id="1.10.472.10:FF:000034">
    <property type="entry name" value="D2/4-type cyclin"/>
    <property type="match status" value="1"/>
</dbReference>
<dbReference type="GO" id="GO:0051301">
    <property type="term" value="P:cell division"/>
    <property type="evidence" value="ECO:0007669"/>
    <property type="project" value="UniProtKB-KW"/>
</dbReference>
<keyword evidence="2" id="KW-0132">Cell division</keyword>
<organism evidence="7 8">
    <name type="scientific">Kalanchoe fedtschenkoi</name>
    <name type="common">Lavender scallops</name>
    <name type="synonym">South American air plant</name>
    <dbReference type="NCBI Taxonomy" id="63787"/>
    <lineage>
        <taxon>Eukaryota</taxon>
        <taxon>Viridiplantae</taxon>
        <taxon>Streptophyta</taxon>
        <taxon>Embryophyta</taxon>
        <taxon>Tracheophyta</taxon>
        <taxon>Spermatophyta</taxon>
        <taxon>Magnoliopsida</taxon>
        <taxon>eudicotyledons</taxon>
        <taxon>Gunneridae</taxon>
        <taxon>Pentapetalae</taxon>
        <taxon>Saxifragales</taxon>
        <taxon>Crassulaceae</taxon>
        <taxon>Kalanchoe</taxon>
    </lineage>
</organism>
<evidence type="ECO:0000313" key="7">
    <source>
        <dbReference type="EnsemblPlants" id="Kaladp0095s0389.1.v1.1"/>
    </source>
</evidence>
<proteinExistence type="inferred from homology"/>
<dbReference type="Gene3D" id="1.10.472.10">
    <property type="entry name" value="Cyclin-like"/>
    <property type="match status" value="2"/>
</dbReference>
<sequence length="316" mass="35278">MVSLECGEGADSLLLCEEDSSSLVDDAGWFEEEERSGGGGEVMLWGLLPAQSDECLRVMVEKEREYAVGVDYAARLKTGDLDLSERRSAVDWIAKAHAHFGFGPLCAYLAVSYMDRFMSAYELPKGKGWTAQLLAVACLSIAAKMEEAEIPFTMALQARGSKFMFEVKTIQRMELLVLSTLKWRMHAVTPFSFIDSFLNLINGDKHQSRTLLCKSIKLISSTNKGIELLDFRPSEIAGALALSLTDDVQLQRFPLISCYVGKERVMKCLKAMDEMGLIGWVDTLPLALSLFIHYQVGSSFHRQLVVLLLVLFLHIF</sequence>
<dbReference type="AlphaFoldDB" id="A0A7N0V013"/>
<dbReference type="InterPro" id="IPR006671">
    <property type="entry name" value="Cyclin_N"/>
</dbReference>
<name>A0A7N0V013_KALFE</name>
<keyword evidence="3 5" id="KW-0195">Cyclin</keyword>
<dbReference type="OMA" id="CDYCRRV"/>
<reference evidence="7" key="1">
    <citation type="submission" date="2021-01" db="UniProtKB">
        <authorList>
            <consortium name="EnsemblPlants"/>
        </authorList>
    </citation>
    <scope>IDENTIFICATION</scope>
</reference>
<dbReference type="InterPro" id="IPR013763">
    <property type="entry name" value="Cyclin-like_dom"/>
</dbReference>
<dbReference type="SUPFAM" id="SSF47954">
    <property type="entry name" value="Cyclin-like"/>
    <property type="match status" value="1"/>
</dbReference>
<dbReference type="PROSITE" id="PS00292">
    <property type="entry name" value="CYCLINS"/>
    <property type="match status" value="1"/>
</dbReference>
<dbReference type="Pfam" id="PF00134">
    <property type="entry name" value="Cyclin_N"/>
    <property type="match status" value="1"/>
</dbReference>
<dbReference type="PANTHER" id="PTHR10177">
    <property type="entry name" value="CYCLINS"/>
    <property type="match status" value="1"/>
</dbReference>
<dbReference type="SMART" id="SM00385">
    <property type="entry name" value="CYCLIN"/>
    <property type="match status" value="1"/>
</dbReference>
<evidence type="ECO:0000256" key="1">
    <source>
        <dbReference type="ARBA" id="ARBA00009065"/>
    </source>
</evidence>
<dbReference type="Proteomes" id="UP000594263">
    <property type="component" value="Unplaced"/>
</dbReference>
<dbReference type="InterPro" id="IPR048258">
    <property type="entry name" value="Cyclins_cyclin-box"/>
</dbReference>
<evidence type="ECO:0000256" key="2">
    <source>
        <dbReference type="ARBA" id="ARBA00022618"/>
    </source>
</evidence>
<dbReference type="EnsemblPlants" id="Kaladp0095s0389.1.v1.1">
    <property type="protein sequence ID" value="Kaladp0095s0389.1.v1.1"/>
    <property type="gene ID" value="Kaladp0095s0389.v1.1"/>
</dbReference>
<keyword evidence="8" id="KW-1185">Reference proteome</keyword>
<dbReference type="Gramene" id="Kaladp0095s0389.1.v1.1">
    <property type="protein sequence ID" value="Kaladp0095s0389.1.v1.1"/>
    <property type="gene ID" value="Kaladp0095s0389.v1.1"/>
</dbReference>
<feature type="domain" description="Cyclin-like" evidence="6">
    <location>
        <begin position="91"/>
        <end position="179"/>
    </location>
</feature>
<evidence type="ECO:0000256" key="3">
    <source>
        <dbReference type="ARBA" id="ARBA00023127"/>
    </source>
</evidence>
<protein>
    <recommendedName>
        <fullName evidence="6">Cyclin-like domain-containing protein</fullName>
    </recommendedName>
</protein>
<dbReference type="InterPro" id="IPR036915">
    <property type="entry name" value="Cyclin-like_sf"/>
</dbReference>